<evidence type="ECO:0000313" key="16">
    <source>
        <dbReference type="EMBL" id="KRX04551.1"/>
    </source>
</evidence>
<dbReference type="Pfam" id="PF01148">
    <property type="entry name" value="CTP_transf_1"/>
    <property type="match status" value="1"/>
</dbReference>
<keyword evidence="6 13" id="KW-0812">Transmembrane</keyword>
<comment type="caution">
    <text evidence="16">The sequence shown here is derived from an EMBL/GenBank/DDBJ whole genome shotgun (WGS) entry which is preliminary data.</text>
</comment>
<keyword evidence="14" id="KW-0175">Coiled coil</keyword>
<dbReference type="PROSITE" id="PS01315">
    <property type="entry name" value="CDS"/>
    <property type="match status" value="1"/>
</dbReference>
<keyword evidence="17" id="KW-1185">Reference proteome</keyword>
<keyword evidence="8 15" id="KW-1133">Transmembrane helix</keyword>
<protein>
    <recommendedName>
        <fullName evidence="13">Phosphatidate cytidylyltransferase</fullName>
        <ecNumber evidence="13">2.7.7.41</ecNumber>
    </recommendedName>
</protein>
<feature type="transmembrane region" description="Helical" evidence="15">
    <location>
        <begin position="242"/>
        <end position="262"/>
    </location>
</feature>
<name>A0A0V0QQZ5_PSEPJ</name>
<evidence type="ECO:0000256" key="8">
    <source>
        <dbReference type="ARBA" id="ARBA00022989"/>
    </source>
</evidence>
<evidence type="ECO:0000256" key="15">
    <source>
        <dbReference type="SAM" id="Phobius"/>
    </source>
</evidence>
<dbReference type="Proteomes" id="UP000054937">
    <property type="component" value="Unassembled WGS sequence"/>
</dbReference>
<dbReference type="GO" id="GO:0016024">
    <property type="term" value="P:CDP-diacylglycerol biosynthetic process"/>
    <property type="evidence" value="ECO:0007669"/>
    <property type="project" value="UniProtKB-UniPathway"/>
</dbReference>
<dbReference type="PANTHER" id="PTHR46382:SF1">
    <property type="entry name" value="PHOSPHATIDATE CYTIDYLYLTRANSFERASE"/>
    <property type="match status" value="1"/>
</dbReference>
<keyword evidence="11" id="KW-0594">Phospholipid biosynthesis</keyword>
<organism evidence="16 17">
    <name type="scientific">Pseudocohnilembus persalinus</name>
    <name type="common">Ciliate</name>
    <dbReference type="NCBI Taxonomy" id="266149"/>
    <lineage>
        <taxon>Eukaryota</taxon>
        <taxon>Sar</taxon>
        <taxon>Alveolata</taxon>
        <taxon>Ciliophora</taxon>
        <taxon>Intramacronucleata</taxon>
        <taxon>Oligohymenophorea</taxon>
        <taxon>Scuticociliatia</taxon>
        <taxon>Philasterida</taxon>
        <taxon>Pseudocohnilembidae</taxon>
        <taxon>Pseudocohnilembus</taxon>
    </lineage>
</organism>
<dbReference type="InParanoid" id="A0A0V0QQZ5"/>
<gene>
    <name evidence="16" type="ORF">PPERSA_04366</name>
</gene>
<evidence type="ECO:0000313" key="17">
    <source>
        <dbReference type="Proteomes" id="UP000054937"/>
    </source>
</evidence>
<dbReference type="GO" id="GO:0004605">
    <property type="term" value="F:phosphatidate cytidylyltransferase activity"/>
    <property type="evidence" value="ECO:0007669"/>
    <property type="project" value="UniProtKB-EC"/>
</dbReference>
<keyword evidence="3" id="KW-1003">Cell membrane</keyword>
<evidence type="ECO:0000256" key="12">
    <source>
        <dbReference type="ARBA" id="ARBA00023264"/>
    </source>
</evidence>
<evidence type="ECO:0000256" key="7">
    <source>
        <dbReference type="ARBA" id="ARBA00022695"/>
    </source>
</evidence>
<dbReference type="GO" id="GO:0005886">
    <property type="term" value="C:plasma membrane"/>
    <property type="evidence" value="ECO:0007669"/>
    <property type="project" value="UniProtKB-SubCell"/>
</dbReference>
<evidence type="ECO:0000256" key="5">
    <source>
        <dbReference type="ARBA" id="ARBA00022679"/>
    </source>
</evidence>
<keyword evidence="9" id="KW-0443">Lipid metabolism</keyword>
<dbReference type="AlphaFoldDB" id="A0A0V0QQZ5"/>
<keyword evidence="7 13" id="KW-0548">Nucleotidyltransferase</keyword>
<evidence type="ECO:0000256" key="10">
    <source>
        <dbReference type="ARBA" id="ARBA00023136"/>
    </source>
</evidence>
<comment type="pathway">
    <text evidence="13">Phospholipid metabolism; CDP-diacylglycerol biosynthesis; CDP-diacylglycerol from sn-glycerol 3-phosphate: step 3/3.</text>
</comment>
<dbReference type="InterPro" id="IPR000374">
    <property type="entry name" value="PC_trans"/>
</dbReference>
<comment type="catalytic activity">
    <reaction evidence="13">
        <text>a 1,2-diacyl-sn-glycero-3-phosphate + CTP + H(+) = a CDP-1,2-diacyl-sn-glycerol + diphosphate</text>
        <dbReference type="Rhea" id="RHEA:16229"/>
        <dbReference type="ChEBI" id="CHEBI:15378"/>
        <dbReference type="ChEBI" id="CHEBI:33019"/>
        <dbReference type="ChEBI" id="CHEBI:37563"/>
        <dbReference type="ChEBI" id="CHEBI:58332"/>
        <dbReference type="ChEBI" id="CHEBI:58608"/>
        <dbReference type="EC" id="2.7.7.41"/>
    </reaction>
</comment>
<keyword evidence="4" id="KW-0444">Lipid biosynthesis</keyword>
<keyword evidence="10 15" id="KW-0472">Membrane</keyword>
<evidence type="ECO:0000256" key="14">
    <source>
        <dbReference type="SAM" id="Coils"/>
    </source>
</evidence>
<evidence type="ECO:0000256" key="2">
    <source>
        <dbReference type="ARBA" id="ARBA00010185"/>
    </source>
</evidence>
<reference evidence="16 17" key="1">
    <citation type="journal article" date="2015" name="Sci. Rep.">
        <title>Genome of the facultative scuticociliatosis pathogen Pseudocohnilembus persalinus provides insight into its virulence through horizontal gene transfer.</title>
        <authorList>
            <person name="Xiong J."/>
            <person name="Wang G."/>
            <person name="Cheng J."/>
            <person name="Tian M."/>
            <person name="Pan X."/>
            <person name="Warren A."/>
            <person name="Jiang C."/>
            <person name="Yuan D."/>
            <person name="Miao W."/>
        </authorList>
    </citation>
    <scope>NUCLEOTIDE SEQUENCE [LARGE SCALE GENOMIC DNA]</scope>
    <source>
        <strain evidence="16">36N120E</strain>
    </source>
</reference>
<keyword evidence="5 13" id="KW-0808">Transferase</keyword>
<dbReference type="OrthoDB" id="10260889at2759"/>
<sequence>MVAWAKRVLTGVIVLPVLYLAFKTKLVQIPFFTIMYYQCQKEYLNILKNMLRILFAKKMETHKILEQYVDSVFKSKLQHLPSFIGMVILFIYDFDRIQFLLMILFLNIFFIVIFRILQYLKITNKILKEEEKLVQKLEKDQKQQTGKIKNDLMEGIEYEQNFQHQAFLIQFFIVSGELLCNVFFIFPFSYPLVFLNIENGPFFIILWLAIAFQSDNGALIVGKNKFCELISPSKTIEGVFGAVFVSTLSSLLIGLLQYQFYFIPQIPLIQFVIIGFFGGFFAVLGDFVESFIKRVAQVKDSGNFFPGHGGMMDRLDSLGFCAPFVFLYAHFVLHEI</sequence>
<comment type="subcellular location">
    <subcellularLocation>
        <location evidence="1">Cell membrane</location>
        <topology evidence="1">Multi-pass membrane protein</topology>
    </subcellularLocation>
</comment>
<evidence type="ECO:0000256" key="11">
    <source>
        <dbReference type="ARBA" id="ARBA00023209"/>
    </source>
</evidence>
<evidence type="ECO:0000256" key="1">
    <source>
        <dbReference type="ARBA" id="ARBA00004651"/>
    </source>
</evidence>
<feature type="transmembrane region" description="Helical" evidence="15">
    <location>
        <begin position="167"/>
        <end position="190"/>
    </location>
</feature>
<feature type="transmembrane region" description="Helical" evidence="15">
    <location>
        <begin position="268"/>
        <end position="288"/>
    </location>
</feature>
<feature type="transmembrane region" description="Helical" evidence="15">
    <location>
        <begin position="97"/>
        <end position="117"/>
    </location>
</feature>
<proteinExistence type="inferred from homology"/>
<accession>A0A0V0QQZ5</accession>
<dbReference type="EC" id="2.7.7.41" evidence="13"/>
<evidence type="ECO:0000256" key="4">
    <source>
        <dbReference type="ARBA" id="ARBA00022516"/>
    </source>
</evidence>
<evidence type="ECO:0000256" key="6">
    <source>
        <dbReference type="ARBA" id="ARBA00022692"/>
    </source>
</evidence>
<evidence type="ECO:0000256" key="3">
    <source>
        <dbReference type="ARBA" id="ARBA00022475"/>
    </source>
</evidence>
<evidence type="ECO:0000256" key="9">
    <source>
        <dbReference type="ARBA" id="ARBA00023098"/>
    </source>
</evidence>
<dbReference type="UniPathway" id="UPA00557">
    <property type="reaction ID" value="UER00614"/>
</dbReference>
<comment type="similarity">
    <text evidence="2 13">Belongs to the CDS family.</text>
</comment>
<evidence type="ECO:0000256" key="13">
    <source>
        <dbReference type="RuleBase" id="RU003938"/>
    </source>
</evidence>
<feature type="transmembrane region" description="Helical" evidence="15">
    <location>
        <begin position="202"/>
        <end position="221"/>
    </location>
</feature>
<dbReference type="PANTHER" id="PTHR46382">
    <property type="entry name" value="PHOSPHATIDATE CYTIDYLYLTRANSFERASE"/>
    <property type="match status" value="1"/>
</dbReference>
<dbReference type="EMBL" id="LDAU01000114">
    <property type="protein sequence ID" value="KRX04551.1"/>
    <property type="molecule type" value="Genomic_DNA"/>
</dbReference>
<feature type="coiled-coil region" evidence="14">
    <location>
        <begin position="120"/>
        <end position="147"/>
    </location>
</feature>
<dbReference type="OMA" id="HMIISIF"/>
<keyword evidence="12" id="KW-1208">Phospholipid metabolism</keyword>